<accession>A0ABN8N5T1</accession>
<dbReference type="CDD" id="cd00882">
    <property type="entry name" value="Ras_like_GTPase"/>
    <property type="match status" value="1"/>
</dbReference>
<gene>
    <name evidence="2" type="ORF">PLOB_00002590</name>
</gene>
<organism evidence="2 3">
    <name type="scientific">Porites lobata</name>
    <dbReference type="NCBI Taxonomy" id="104759"/>
    <lineage>
        <taxon>Eukaryota</taxon>
        <taxon>Metazoa</taxon>
        <taxon>Cnidaria</taxon>
        <taxon>Anthozoa</taxon>
        <taxon>Hexacorallia</taxon>
        <taxon>Scleractinia</taxon>
        <taxon>Fungiina</taxon>
        <taxon>Poritidae</taxon>
        <taxon>Porites</taxon>
    </lineage>
</organism>
<keyword evidence="3" id="KW-1185">Reference proteome</keyword>
<reference evidence="2 3" key="1">
    <citation type="submission" date="2022-05" db="EMBL/GenBank/DDBJ databases">
        <authorList>
            <consortium name="Genoscope - CEA"/>
            <person name="William W."/>
        </authorList>
    </citation>
    <scope>NUCLEOTIDE SEQUENCE [LARGE SCALE GENOMIC DNA]</scope>
</reference>
<protein>
    <recommendedName>
        <fullName evidence="1">G domain-containing protein</fullName>
    </recommendedName>
</protein>
<dbReference type="Proteomes" id="UP001159405">
    <property type="component" value="Unassembled WGS sequence"/>
</dbReference>
<comment type="caution">
    <text evidence="2">The sequence shown here is derived from an EMBL/GenBank/DDBJ whole genome shotgun (WGS) entry which is preliminary data.</text>
</comment>
<dbReference type="EMBL" id="CALNXK010000011">
    <property type="protein sequence ID" value="CAH3043680.1"/>
    <property type="molecule type" value="Genomic_DNA"/>
</dbReference>
<evidence type="ECO:0000313" key="3">
    <source>
        <dbReference type="Proteomes" id="UP001159405"/>
    </source>
</evidence>
<dbReference type="SUPFAM" id="SSF52540">
    <property type="entry name" value="P-loop containing nucleoside triphosphate hydrolases"/>
    <property type="match status" value="1"/>
</dbReference>
<dbReference type="Gene3D" id="3.40.50.300">
    <property type="entry name" value="P-loop containing nucleotide triphosphate hydrolases"/>
    <property type="match status" value="1"/>
</dbReference>
<proteinExistence type="predicted"/>
<evidence type="ECO:0000259" key="1">
    <source>
        <dbReference type="Pfam" id="PF01926"/>
    </source>
</evidence>
<evidence type="ECO:0000313" key="2">
    <source>
        <dbReference type="EMBL" id="CAH3043680.1"/>
    </source>
</evidence>
<dbReference type="InterPro" id="IPR027417">
    <property type="entry name" value="P-loop_NTPase"/>
</dbReference>
<dbReference type="Pfam" id="PF01926">
    <property type="entry name" value="MMR_HSR1"/>
    <property type="match status" value="1"/>
</dbReference>
<feature type="domain" description="G" evidence="1">
    <location>
        <begin position="15"/>
        <end position="122"/>
    </location>
</feature>
<sequence length="444" mass="50158">MYVQKLLNYLNPPYVVLLGDVGTGKSTLLEKLTEQRGKSSQANESFTRSSEVFWAPDGRLIVADTPGSNALKDTLEHNVQIAGALNYRPVSRIFIVVKAETRIDSVVDNVRKYADRFLELPMDVVGVLVTHMDIVDWTEKDFAPRIEHDLGIDSVVFSSMTTNRETLQNNILKTCTERHDLTVDDANFFKLFKIHNHHRKILKSTSDEVKRFSDKKRAFDEERKAFSGKDLVDLVFEFQAYMTDEIVEAQKRMSKTNNFTFEGDGAANEAGHIANMVNQLRMVLYDIRTECLGYQSEHGVSELRKCPHCGIIWTKVEGCEGATTCGNRPSNVNDVRDPAYAELGTFLFRWRDDGRLSITKFSRKTVKSQRSSRPQFGCGKSINWKEMATVAVPSEFSETVKVGTSDIKVLPPTATNFQKELSGKIDAVGRNLKLSERPSQSYQS</sequence>
<name>A0ABN8N5T1_9CNID</name>
<dbReference type="InterPro" id="IPR006073">
    <property type="entry name" value="GTP-bd"/>
</dbReference>